<dbReference type="AlphaFoldDB" id="I0EQ76"/>
<protein>
    <submittedName>
        <fullName evidence="2">Phospholipase D-family protein</fullName>
    </submittedName>
</protein>
<dbReference type="GO" id="GO:0032049">
    <property type="term" value="P:cardiolipin biosynthetic process"/>
    <property type="evidence" value="ECO:0007669"/>
    <property type="project" value="UniProtKB-ARBA"/>
</dbReference>
<dbReference type="SUPFAM" id="SSF56024">
    <property type="entry name" value="Phospholipase D/nuclease"/>
    <property type="match status" value="2"/>
</dbReference>
<dbReference type="Proteomes" id="UP000005013">
    <property type="component" value="Chromosome"/>
</dbReference>
<dbReference type="PROSITE" id="PS50035">
    <property type="entry name" value="PLD"/>
    <property type="match status" value="2"/>
</dbReference>
<gene>
    <name evidence="2" type="ordered locus">HCD_00315</name>
</gene>
<evidence type="ECO:0000313" key="2">
    <source>
        <dbReference type="EMBL" id="AFI05095.1"/>
    </source>
</evidence>
<dbReference type="KEGG" id="hcm:HCD_00315"/>
<dbReference type="CDD" id="cd09113">
    <property type="entry name" value="PLDc_ymdC_like_2"/>
    <property type="match status" value="1"/>
</dbReference>
<evidence type="ECO:0000313" key="3">
    <source>
        <dbReference type="Proteomes" id="UP000005013"/>
    </source>
</evidence>
<dbReference type="SMART" id="SM00155">
    <property type="entry name" value="PLDc"/>
    <property type="match status" value="2"/>
</dbReference>
<evidence type="ECO:0000259" key="1">
    <source>
        <dbReference type="PROSITE" id="PS50035"/>
    </source>
</evidence>
<dbReference type="RefSeq" id="WP_014658624.1">
    <property type="nucleotide sequence ID" value="NC_017735.1"/>
</dbReference>
<dbReference type="OrthoDB" id="9762009at2"/>
<accession>I0EQ76</accession>
<feature type="domain" description="PLD phosphodiesterase" evidence="1">
    <location>
        <begin position="164"/>
        <end position="191"/>
    </location>
</feature>
<dbReference type="FunFam" id="3.30.870.10:FF:000070">
    <property type="entry name" value="Phospholipase D family protein"/>
    <property type="match status" value="1"/>
</dbReference>
<dbReference type="PATRIC" id="fig|1163745.3.peg.69"/>
<dbReference type="eggNOG" id="COG1502">
    <property type="taxonomic scope" value="Bacteria"/>
</dbReference>
<proteinExistence type="predicted"/>
<dbReference type="InterPro" id="IPR001736">
    <property type="entry name" value="PLipase_D/transphosphatidylase"/>
</dbReference>
<dbReference type="EMBL" id="CP003481">
    <property type="protein sequence ID" value="AFI05095.1"/>
    <property type="molecule type" value="Genomic_DNA"/>
</dbReference>
<keyword evidence="3" id="KW-1185">Reference proteome</keyword>
<dbReference type="GO" id="GO:0030572">
    <property type="term" value="F:phosphatidyltransferase activity"/>
    <property type="evidence" value="ECO:0007669"/>
    <property type="project" value="UniProtKB-ARBA"/>
</dbReference>
<dbReference type="PANTHER" id="PTHR21248:SF12">
    <property type="entry name" value="CARDIOLIPIN SYNTHASE C"/>
    <property type="match status" value="1"/>
</dbReference>
<dbReference type="InterPro" id="IPR025202">
    <property type="entry name" value="PLD-like_dom"/>
</dbReference>
<feature type="domain" description="PLD phosphodiesterase" evidence="1">
    <location>
        <begin position="398"/>
        <end position="425"/>
    </location>
</feature>
<name>I0EQ76_HELCM</name>
<dbReference type="Pfam" id="PF13091">
    <property type="entry name" value="PLDc_2"/>
    <property type="match status" value="2"/>
</dbReference>
<sequence>MRSFLIFLSVFLLNGCLGIISVNKISLSHPFTFYDPYSTNIGSLYAKDLSKHPNRSAAILLEDGFDALLHRVGLIRMSQKSIDIQTYIYKNDLSSQVIAKELLNAANRGVKVRILIDDNGLYSDSSDIMLLNFHKNIEVKIFNPYYARIKALRYFEMLADYERIKKRMHNKLFIVDNIAVIMGGRNIGDNYFDNDLDTNFLDLDALFLGGVALKARESFESYWRFHRSVPAGLLPTHKRLKNNVEEIAKLHEKIPVSTEDKKEFEDKVQDFVEHFKEGHYTTYYGNADFLADLPTKIDMPSYSPIQIAFESVLENAKDSVFIASSYFIPGKKMMKTFKNHISKGIELNILTNSLSSTDAIVVYGAWERYRNKLVKMGANVYEIRNDFLNRQIKGRFSTKHSLHSKTIVFDDTLTLLGSFNIDPRSANINTESAVLFDNQAFAKRVRLLIKAQAQESWRLVVYRHKVLWEAVEGGRLIHQKTSPDTSFFLRLIKQWTKVLPEREL</sequence>
<dbReference type="PANTHER" id="PTHR21248">
    <property type="entry name" value="CARDIOLIPIN SYNTHASE"/>
    <property type="match status" value="1"/>
</dbReference>
<dbReference type="STRING" id="1163745.HCD_00315"/>
<dbReference type="CDD" id="cd09111">
    <property type="entry name" value="PLDc_ymdC_like_1"/>
    <property type="match status" value="1"/>
</dbReference>
<organism evidence="2 3">
    <name type="scientific">Helicobacter cetorum (strain ATCC BAA-540 / CCUG 52418 / MIT 99-5656)</name>
    <dbReference type="NCBI Taxonomy" id="1163745"/>
    <lineage>
        <taxon>Bacteria</taxon>
        <taxon>Pseudomonadati</taxon>
        <taxon>Campylobacterota</taxon>
        <taxon>Epsilonproteobacteria</taxon>
        <taxon>Campylobacterales</taxon>
        <taxon>Helicobacteraceae</taxon>
        <taxon>Helicobacter</taxon>
    </lineage>
</organism>
<dbReference type="HOGENOM" id="CLU_026287_0_0_7"/>
<reference evidence="2 3" key="1">
    <citation type="journal article" date="2013" name="PLoS ONE">
        <title>Sequence Divergence and Conservation in Genomes ofHelicobacter cetorum Strains from a Dolphin and a Whale.</title>
        <authorList>
            <person name="Kersulyte D."/>
            <person name="Rossi M."/>
            <person name="Berg D.E."/>
        </authorList>
    </citation>
    <scope>NUCLEOTIDE SEQUENCE [LARGE SCALE GENOMIC DNA]</scope>
    <source>
        <strain evidence="2 3">MIT 99-5656</strain>
    </source>
</reference>
<dbReference type="Gene3D" id="3.30.870.10">
    <property type="entry name" value="Endonuclease Chain A"/>
    <property type="match status" value="2"/>
</dbReference>